<dbReference type="SMART" id="SM00711">
    <property type="entry name" value="TDU"/>
    <property type="match status" value="1"/>
</dbReference>
<evidence type="ECO:0000256" key="1">
    <source>
        <dbReference type="ARBA" id="ARBA00002229"/>
    </source>
</evidence>
<dbReference type="GO" id="GO:0005654">
    <property type="term" value="C:nucleoplasm"/>
    <property type="evidence" value="ECO:0007669"/>
    <property type="project" value="Ensembl"/>
</dbReference>
<accession>A0A0D9R559</accession>
<dbReference type="PANTHER" id="PTHR15950">
    <property type="entry name" value="TRANSCRIPTION COFACTOR VESTIGIAL-LIKE PROTEIN"/>
    <property type="match status" value="1"/>
</dbReference>
<dbReference type="InterPro" id="IPR011520">
    <property type="entry name" value="Vg_fam"/>
</dbReference>
<dbReference type="Pfam" id="PF07545">
    <property type="entry name" value="Vg_Tdu"/>
    <property type="match status" value="1"/>
</dbReference>
<gene>
    <name evidence="8" type="primary">VGLL1</name>
</gene>
<evidence type="ECO:0000256" key="5">
    <source>
        <dbReference type="ARBA" id="ARBA00023242"/>
    </source>
</evidence>
<evidence type="ECO:0000256" key="3">
    <source>
        <dbReference type="ARBA" id="ARBA00023015"/>
    </source>
</evidence>
<evidence type="ECO:0000256" key="2">
    <source>
        <dbReference type="ARBA" id="ARBA00004123"/>
    </source>
</evidence>
<dbReference type="AlphaFoldDB" id="A0A0D9R559"/>
<comment type="similarity">
    <text evidence="6">Belongs to the vestigial family.</text>
</comment>
<feature type="compositionally biased region" description="Polar residues" evidence="7">
    <location>
        <begin position="73"/>
        <end position="83"/>
    </location>
</feature>
<reference evidence="8" key="3">
    <citation type="submission" date="2025-09" db="UniProtKB">
        <authorList>
            <consortium name="Ensembl"/>
        </authorList>
    </citation>
    <scope>IDENTIFICATION</scope>
</reference>
<keyword evidence="3" id="KW-0805">Transcription regulation</keyword>
<dbReference type="eggNOG" id="ENOG502S2FK">
    <property type="taxonomic scope" value="Eukaryota"/>
</dbReference>
<protein>
    <submittedName>
        <fullName evidence="8">Vestigial like family member 1</fullName>
    </submittedName>
</protein>
<dbReference type="OMA" id="HIGPHNP"/>
<dbReference type="PANTHER" id="PTHR15950:SF20">
    <property type="entry name" value="TRANSCRIPTION COFACTOR VESTIGIAL-LIKE PROTEIN 1"/>
    <property type="match status" value="1"/>
</dbReference>
<name>A0A0D9R559_CHLSB</name>
<evidence type="ECO:0000256" key="7">
    <source>
        <dbReference type="SAM" id="MobiDB-lite"/>
    </source>
</evidence>
<dbReference type="STRING" id="60711.ENSCSAP00000003748"/>
<evidence type="ECO:0000313" key="8">
    <source>
        <dbReference type="Ensembl" id="ENSCSAP00000003748.1"/>
    </source>
</evidence>
<reference evidence="8 9" key="1">
    <citation type="submission" date="2014-03" db="EMBL/GenBank/DDBJ databases">
        <authorList>
            <person name="Warren W."/>
            <person name="Wilson R.K."/>
        </authorList>
    </citation>
    <scope>NUCLEOTIDE SEQUENCE</scope>
</reference>
<keyword evidence="9" id="KW-1185">Reference proteome</keyword>
<feature type="region of interest" description="Disordered" evidence="7">
    <location>
        <begin position="73"/>
        <end position="99"/>
    </location>
</feature>
<organism evidence="8 9">
    <name type="scientific">Chlorocebus sabaeus</name>
    <name type="common">Green monkey</name>
    <name type="synonym">Simia sabaea</name>
    <dbReference type="NCBI Taxonomy" id="60711"/>
    <lineage>
        <taxon>Eukaryota</taxon>
        <taxon>Metazoa</taxon>
        <taxon>Chordata</taxon>
        <taxon>Craniata</taxon>
        <taxon>Vertebrata</taxon>
        <taxon>Euteleostomi</taxon>
        <taxon>Mammalia</taxon>
        <taxon>Eutheria</taxon>
        <taxon>Euarchontoglires</taxon>
        <taxon>Primates</taxon>
        <taxon>Haplorrhini</taxon>
        <taxon>Catarrhini</taxon>
        <taxon>Cercopithecidae</taxon>
        <taxon>Cercopithecinae</taxon>
        <taxon>Chlorocebus</taxon>
    </lineage>
</organism>
<keyword evidence="4" id="KW-0804">Transcription</keyword>
<evidence type="ECO:0000313" key="9">
    <source>
        <dbReference type="Proteomes" id="UP000029965"/>
    </source>
</evidence>
<reference evidence="8" key="2">
    <citation type="submission" date="2025-08" db="UniProtKB">
        <authorList>
            <consortium name="Ensembl"/>
        </authorList>
    </citation>
    <scope>IDENTIFICATION</scope>
</reference>
<feature type="region of interest" description="Disordered" evidence="7">
    <location>
        <begin position="220"/>
        <end position="241"/>
    </location>
</feature>
<dbReference type="Ensembl" id="ENSCSAT00000005534.1">
    <property type="protein sequence ID" value="ENSCSAP00000003748.1"/>
    <property type="gene ID" value="ENSCSAG00000007498.1"/>
</dbReference>
<comment type="function">
    <text evidence="1">May act as a specific coactivator for the mammalian TEFs.</text>
</comment>
<keyword evidence="5" id="KW-0539">Nucleus</keyword>
<proteinExistence type="inferred from homology"/>
<dbReference type="InterPro" id="IPR006627">
    <property type="entry name" value="TDU_repeat"/>
</dbReference>
<dbReference type="GO" id="GO:0006355">
    <property type="term" value="P:regulation of DNA-templated transcription"/>
    <property type="evidence" value="ECO:0007669"/>
    <property type="project" value="InterPro"/>
</dbReference>
<evidence type="ECO:0000256" key="6">
    <source>
        <dbReference type="ARBA" id="ARBA00025784"/>
    </source>
</evidence>
<sequence>MEEMKKTDIRMPKGKQKPIKTEWNSRCVLFTYFQGDISSVVDEHFSRALSNIKSPQELTPSSQSEGVMLKNEINSRTSQSSYFKRTKSKQSSQTKHSRELGEASLELMASNDSMSPNQWRYSSPWTKPQPEVAVTNRAANCNLHVPSPMAVNQFSPSLARRASVRPGELWHFSSLAGTSSLEPGYSHAFPARHLVPEPQPDGKREPLLSLLQQDRCLARPQEPAARENGNPGQTAGSTGLLFNMPPGSVHYKKLYVSRGSASTSLPNESSLASKKSVCASYL</sequence>
<evidence type="ECO:0000256" key="4">
    <source>
        <dbReference type="ARBA" id="ARBA00023163"/>
    </source>
</evidence>
<comment type="subcellular location">
    <subcellularLocation>
        <location evidence="2">Nucleus</location>
    </subcellularLocation>
</comment>
<dbReference type="Proteomes" id="UP000029965">
    <property type="component" value="Chromosome X"/>
</dbReference>
<dbReference type="GeneTree" id="ENSGT00530000063353"/>
<dbReference type="EMBL" id="AQIB01130683">
    <property type="status" value="NOT_ANNOTATED_CDS"/>
    <property type="molecule type" value="Genomic_DNA"/>
</dbReference>